<feature type="region of interest" description="Disordered" evidence="5">
    <location>
        <begin position="1"/>
        <end position="48"/>
    </location>
</feature>
<evidence type="ECO:0000313" key="7">
    <source>
        <dbReference type="EMBL" id="KAK3275679.1"/>
    </source>
</evidence>
<comment type="caution">
    <text evidence="7">The sequence shown here is derived from an EMBL/GenBank/DDBJ whole genome shotgun (WGS) entry which is preliminary data.</text>
</comment>
<dbReference type="GO" id="GO:0006508">
    <property type="term" value="P:proteolysis"/>
    <property type="evidence" value="ECO:0007669"/>
    <property type="project" value="UniProtKB-KW"/>
</dbReference>
<keyword evidence="4" id="KW-0720">Serine protease</keyword>
<evidence type="ECO:0000313" key="8">
    <source>
        <dbReference type="Proteomes" id="UP001190700"/>
    </source>
</evidence>
<comment type="similarity">
    <text evidence="1">Belongs to the peptidase S1C family.</text>
</comment>
<dbReference type="GO" id="GO:0004252">
    <property type="term" value="F:serine-type endopeptidase activity"/>
    <property type="evidence" value="ECO:0007669"/>
    <property type="project" value="InterPro"/>
</dbReference>
<dbReference type="SUPFAM" id="SSF50156">
    <property type="entry name" value="PDZ domain-like"/>
    <property type="match status" value="1"/>
</dbReference>
<dbReference type="Gene3D" id="2.30.42.10">
    <property type="match status" value="1"/>
</dbReference>
<reference evidence="7 8" key="1">
    <citation type="journal article" date="2015" name="Genome Biol. Evol.">
        <title>Comparative Genomics of a Bacterivorous Green Alga Reveals Evolutionary Causalities and Consequences of Phago-Mixotrophic Mode of Nutrition.</title>
        <authorList>
            <person name="Burns J.A."/>
            <person name="Paasch A."/>
            <person name="Narechania A."/>
            <person name="Kim E."/>
        </authorList>
    </citation>
    <scope>NUCLEOTIDE SEQUENCE [LARGE SCALE GENOMIC DNA]</scope>
    <source>
        <strain evidence="7 8">PLY_AMNH</strain>
    </source>
</reference>
<dbReference type="AlphaFoldDB" id="A0AAE0GCN5"/>
<organism evidence="7 8">
    <name type="scientific">Cymbomonas tetramitiformis</name>
    <dbReference type="NCBI Taxonomy" id="36881"/>
    <lineage>
        <taxon>Eukaryota</taxon>
        <taxon>Viridiplantae</taxon>
        <taxon>Chlorophyta</taxon>
        <taxon>Pyramimonadophyceae</taxon>
        <taxon>Pyramimonadales</taxon>
        <taxon>Pyramimonadaceae</taxon>
        <taxon>Cymbomonas</taxon>
    </lineage>
</organism>
<keyword evidence="2" id="KW-0645">Protease</keyword>
<dbReference type="InterPro" id="IPR046449">
    <property type="entry name" value="DEGP_PDZ_sf"/>
</dbReference>
<dbReference type="PRINTS" id="PR00834">
    <property type="entry name" value="PROTEASES2C"/>
</dbReference>
<proteinExistence type="inferred from homology"/>
<gene>
    <name evidence="7" type="ORF">CYMTET_16204</name>
</gene>
<sequence>MAKKKGGKSKKQAGRKQRSGRNDAKIAGIPEVHIARQAMPEEEEEEDDTVLDSQMGSVVKIFCVHTFPNFSLPWQRNRQYSSSSTGFAISGRRLLTNAHSVEHYTQVKVKRRGDDTKFVARVLTIGTECDIALLTVDDDAFWEGLESLEFGTLPKLQDGVAVVGYPVGGDTISVTSGVVSRIEVTSYVHGMTDLLTIQIDAAINSGNSGGPVFNAYEECVGIAFQSLRSEDAENIGYVIPTPVVQHFLHDFETNSRYTGFPVLGIEWQTLESPALRSVWSVPSEESGVLVRRVLPTAPAAGLLQRDDIILEFDGVSVANDGTVKFRKGERIAFGYLVSQKFIGDEISMRILRKGVPMEIEVVLQAPHSLIPSHIKGEDPSYFITAGLVFTVVSELYLRSEFGTDYMFDAPVHLLYALHHELAEETGEKVVILAQVLSAEVNLGYEDVQNTRLRTFNGAPVRSLEHLVEMVESCEEQFLQFDLFSEELVVVDTALARLSSQEILATHCIPAAMSKDLRIGSTDEDMS</sequence>
<name>A0AAE0GCN5_9CHLO</name>
<dbReference type="InterPro" id="IPR041517">
    <property type="entry name" value="DEGP_PDZ"/>
</dbReference>
<dbReference type="Gene3D" id="3.20.190.20">
    <property type="match status" value="1"/>
</dbReference>
<dbReference type="PANTHER" id="PTHR45980">
    <property type="match status" value="1"/>
</dbReference>
<evidence type="ECO:0000256" key="4">
    <source>
        <dbReference type="ARBA" id="ARBA00022825"/>
    </source>
</evidence>
<dbReference type="PANTHER" id="PTHR45980:SF18">
    <property type="entry name" value="PROTEASE DO-LIKE 9"/>
    <property type="match status" value="1"/>
</dbReference>
<dbReference type="EMBL" id="LGRX02007078">
    <property type="protein sequence ID" value="KAK3275679.1"/>
    <property type="molecule type" value="Genomic_DNA"/>
</dbReference>
<dbReference type="SUPFAM" id="SSF50494">
    <property type="entry name" value="Trypsin-like serine proteases"/>
    <property type="match status" value="1"/>
</dbReference>
<dbReference type="InterPro" id="IPR009003">
    <property type="entry name" value="Peptidase_S1_PA"/>
</dbReference>
<evidence type="ECO:0000256" key="5">
    <source>
        <dbReference type="SAM" id="MobiDB-lite"/>
    </source>
</evidence>
<keyword evidence="3" id="KW-0378">Hydrolase</keyword>
<keyword evidence="8" id="KW-1185">Reference proteome</keyword>
<dbReference type="InterPro" id="IPR036034">
    <property type="entry name" value="PDZ_sf"/>
</dbReference>
<evidence type="ECO:0000256" key="3">
    <source>
        <dbReference type="ARBA" id="ARBA00022801"/>
    </source>
</evidence>
<dbReference type="InterPro" id="IPR043504">
    <property type="entry name" value="Peptidase_S1_PA_chymotrypsin"/>
</dbReference>
<dbReference type="Gene3D" id="2.40.10.10">
    <property type="entry name" value="Trypsin-like serine proteases"/>
    <property type="match status" value="2"/>
</dbReference>
<feature type="compositionally biased region" description="Basic residues" evidence="5">
    <location>
        <begin position="1"/>
        <end position="19"/>
    </location>
</feature>
<feature type="domain" description="Protease Do-like PDZ" evidence="6">
    <location>
        <begin position="370"/>
        <end position="515"/>
    </location>
</feature>
<dbReference type="InterPro" id="IPR001940">
    <property type="entry name" value="Peptidase_S1C"/>
</dbReference>
<evidence type="ECO:0000256" key="2">
    <source>
        <dbReference type="ARBA" id="ARBA00022670"/>
    </source>
</evidence>
<evidence type="ECO:0000256" key="1">
    <source>
        <dbReference type="ARBA" id="ARBA00010541"/>
    </source>
</evidence>
<dbReference type="Pfam" id="PF13365">
    <property type="entry name" value="Trypsin_2"/>
    <property type="match status" value="1"/>
</dbReference>
<dbReference type="FunFam" id="2.40.10.10:FF:000012">
    <property type="entry name" value="protease Do-like 9"/>
    <property type="match status" value="1"/>
</dbReference>
<protein>
    <submittedName>
        <fullName evidence="7">Protease Do-like</fullName>
    </submittedName>
</protein>
<dbReference type="Proteomes" id="UP001190700">
    <property type="component" value="Unassembled WGS sequence"/>
</dbReference>
<accession>A0AAE0GCN5</accession>
<evidence type="ECO:0000259" key="6">
    <source>
        <dbReference type="Pfam" id="PF17815"/>
    </source>
</evidence>
<dbReference type="Pfam" id="PF17815">
    <property type="entry name" value="PDZ_3"/>
    <property type="match status" value="1"/>
</dbReference>